<accession>A0A8J6TQH2</accession>
<dbReference type="GO" id="GO:0004407">
    <property type="term" value="F:histone deacetylase activity"/>
    <property type="evidence" value="ECO:0007669"/>
    <property type="project" value="InterPro"/>
</dbReference>
<organism evidence="7 8">
    <name type="scientific">Candidatus Desulfatibia vada</name>
    <dbReference type="NCBI Taxonomy" id="2841696"/>
    <lineage>
        <taxon>Bacteria</taxon>
        <taxon>Pseudomonadati</taxon>
        <taxon>Thermodesulfobacteriota</taxon>
        <taxon>Desulfobacteria</taxon>
        <taxon>Desulfobacterales</taxon>
        <taxon>Desulfobacterales incertae sedis</taxon>
        <taxon>Candidatus Desulfatibia</taxon>
    </lineage>
</organism>
<dbReference type="InterPro" id="IPR037138">
    <property type="entry name" value="His_deacetylse_dom_sf"/>
</dbReference>
<comment type="pathway">
    <text evidence="1">Ketone degradation; acetoin degradation.</text>
</comment>
<dbReference type="Proteomes" id="UP000605201">
    <property type="component" value="Unassembled WGS sequence"/>
</dbReference>
<dbReference type="Pfam" id="PF00850">
    <property type="entry name" value="Hist_deacetyl"/>
    <property type="match status" value="1"/>
</dbReference>
<keyword evidence="4" id="KW-0006">Acetoin catabolism</keyword>
<dbReference type="Gene3D" id="3.40.800.20">
    <property type="entry name" value="Histone deacetylase domain"/>
    <property type="match status" value="1"/>
</dbReference>
<sequence length="381" mass="41620">MSATRKEVLVFSKKFGRHSYGSNHPLKVERLQLTMDLIDAYGLFDTSATPWVEAQEADEKDVQAVHSVEYLEILQQANTGQAPSQAWKFGVGSGDNPVFAGLYDWSLLVTGATLECFRQVREKNKQIAFNIAGGLHHALPDKASGFCYINDPAVGIARMIQDGLRVIYLDIDVHHGDGVEAVFYNTDQVLTISLHQHGHTLFPGTGFPDDMGEGPGRGYAVNVPLAPATDDDLYLWAFMEVVPPLVRAYKPDVLVTQLGVDTLSTDPLAALNLTTNGFIRLVREIKSWGLKWVALGGGGYNVMNVARAWTMAWAVMKGVEVPDDLPANFVKKHQSSLAGKLTLSDAPYKTNGAAADRAQETARSVVARIKENVFPLVGIQI</sequence>
<dbReference type="GO" id="GO:0016787">
    <property type="term" value="F:hydrolase activity"/>
    <property type="evidence" value="ECO:0007669"/>
    <property type="project" value="UniProtKB-KW"/>
</dbReference>
<dbReference type="AlphaFoldDB" id="A0A8J6TQH2"/>
<gene>
    <name evidence="7" type="ORF">H8D96_04750</name>
</gene>
<dbReference type="UniPathway" id="UPA00040"/>
<reference evidence="7 8" key="1">
    <citation type="submission" date="2020-08" db="EMBL/GenBank/DDBJ databases">
        <title>Bridging the membrane lipid divide: bacteria of the FCB group superphylum have the potential to synthesize archaeal ether lipids.</title>
        <authorList>
            <person name="Villanueva L."/>
            <person name="Von Meijenfeldt F.A.B."/>
            <person name="Westbye A.B."/>
            <person name="Yadav S."/>
            <person name="Hopmans E.C."/>
            <person name="Dutilh B.E."/>
            <person name="Sinninghe Damste J.S."/>
        </authorList>
    </citation>
    <scope>NUCLEOTIDE SEQUENCE [LARGE SCALE GENOMIC DNA]</scope>
    <source>
        <strain evidence="7">NIOZ-UU17</strain>
    </source>
</reference>
<dbReference type="SUPFAM" id="SSF52768">
    <property type="entry name" value="Arginase/deacetylase"/>
    <property type="match status" value="1"/>
</dbReference>
<feature type="domain" description="Histone deacetylase" evidence="6">
    <location>
        <begin position="24"/>
        <end position="315"/>
    </location>
</feature>
<dbReference type="GO" id="GO:0040029">
    <property type="term" value="P:epigenetic regulation of gene expression"/>
    <property type="evidence" value="ECO:0007669"/>
    <property type="project" value="TreeGrafter"/>
</dbReference>
<dbReference type="InterPro" id="IPR023801">
    <property type="entry name" value="His_deacetylse_dom"/>
</dbReference>
<evidence type="ECO:0000313" key="7">
    <source>
        <dbReference type="EMBL" id="MBC8431210.1"/>
    </source>
</evidence>
<evidence type="ECO:0000313" key="8">
    <source>
        <dbReference type="Proteomes" id="UP000605201"/>
    </source>
</evidence>
<dbReference type="PIRSF" id="PIRSF037913">
    <property type="entry name" value="His_deacetylse_1"/>
    <property type="match status" value="1"/>
</dbReference>
<keyword evidence="5" id="KW-0378">Hydrolase</keyword>
<dbReference type="CDD" id="cd09994">
    <property type="entry name" value="HDAC_AcuC_like"/>
    <property type="match status" value="1"/>
</dbReference>
<evidence type="ECO:0000256" key="5">
    <source>
        <dbReference type="ARBA" id="ARBA00022801"/>
    </source>
</evidence>
<evidence type="ECO:0000256" key="4">
    <source>
        <dbReference type="ARBA" id="ARBA00022627"/>
    </source>
</evidence>
<dbReference type="PRINTS" id="PR01271">
    <property type="entry name" value="HISDACETLASE"/>
</dbReference>
<protein>
    <recommendedName>
        <fullName evidence="3">Acetoin utilization protein AcuC</fullName>
    </recommendedName>
</protein>
<dbReference type="PRINTS" id="PR01270">
    <property type="entry name" value="HDASUPER"/>
</dbReference>
<comment type="similarity">
    <text evidence="2">Belongs to the histone deacetylase family.</text>
</comment>
<evidence type="ECO:0000256" key="1">
    <source>
        <dbReference type="ARBA" id="ARBA00005101"/>
    </source>
</evidence>
<dbReference type="InterPro" id="IPR023696">
    <property type="entry name" value="Ureohydrolase_dom_sf"/>
</dbReference>
<dbReference type="GO" id="GO:0045150">
    <property type="term" value="P:acetoin catabolic process"/>
    <property type="evidence" value="ECO:0007669"/>
    <property type="project" value="UniProtKB-UniPathway"/>
</dbReference>
<comment type="caution">
    <text evidence="7">The sequence shown here is derived from an EMBL/GenBank/DDBJ whole genome shotgun (WGS) entry which is preliminary data.</text>
</comment>
<name>A0A8J6TQH2_9BACT</name>
<evidence type="ECO:0000259" key="6">
    <source>
        <dbReference type="Pfam" id="PF00850"/>
    </source>
</evidence>
<dbReference type="InterPro" id="IPR003084">
    <property type="entry name" value="HDAC_I/II"/>
</dbReference>
<dbReference type="InterPro" id="IPR000286">
    <property type="entry name" value="HDACs"/>
</dbReference>
<dbReference type="PANTHER" id="PTHR10625:SF10">
    <property type="entry name" value="HISTONE DEACETYLASE HDAC1"/>
    <property type="match status" value="1"/>
</dbReference>
<dbReference type="EMBL" id="JACNIG010000122">
    <property type="protein sequence ID" value="MBC8431210.1"/>
    <property type="molecule type" value="Genomic_DNA"/>
</dbReference>
<evidence type="ECO:0000256" key="3">
    <source>
        <dbReference type="ARBA" id="ARBA00020218"/>
    </source>
</evidence>
<dbReference type="InterPro" id="IPR003085">
    <property type="entry name" value="AcuC"/>
</dbReference>
<proteinExistence type="inferred from homology"/>
<dbReference type="PANTHER" id="PTHR10625">
    <property type="entry name" value="HISTONE DEACETYLASE HDAC1-RELATED"/>
    <property type="match status" value="1"/>
</dbReference>
<evidence type="ECO:0000256" key="2">
    <source>
        <dbReference type="ARBA" id="ARBA00005947"/>
    </source>
</evidence>